<dbReference type="GO" id="GO:0007059">
    <property type="term" value="P:chromosome segregation"/>
    <property type="evidence" value="ECO:0007669"/>
    <property type="project" value="InterPro"/>
</dbReference>
<keyword evidence="3" id="KW-1185">Reference proteome</keyword>
<dbReference type="GO" id="GO:0000444">
    <property type="term" value="C:MIS12/MIND type complex"/>
    <property type="evidence" value="ECO:0007669"/>
    <property type="project" value="InterPro"/>
</dbReference>
<evidence type="ECO:0000256" key="1">
    <source>
        <dbReference type="SAM" id="MobiDB-lite"/>
    </source>
</evidence>
<feature type="region of interest" description="Disordered" evidence="1">
    <location>
        <begin position="36"/>
        <end position="110"/>
    </location>
</feature>
<dbReference type="Pfam" id="PF08202">
    <property type="entry name" value="MIS13"/>
    <property type="match status" value="1"/>
</dbReference>
<comment type="caution">
    <text evidence="2">The sequence shown here is derived from an EMBL/GenBank/DDBJ whole genome shotgun (WGS) entry which is preliminary data.</text>
</comment>
<name>A0AAV4JR37_9GAST</name>
<evidence type="ECO:0000313" key="2">
    <source>
        <dbReference type="EMBL" id="GFS24215.1"/>
    </source>
</evidence>
<reference evidence="2 3" key="1">
    <citation type="journal article" date="2021" name="Elife">
        <title>Chloroplast acquisition without the gene transfer in kleptoplastic sea slugs, Plakobranchus ocellatus.</title>
        <authorList>
            <person name="Maeda T."/>
            <person name="Takahashi S."/>
            <person name="Yoshida T."/>
            <person name="Shimamura S."/>
            <person name="Takaki Y."/>
            <person name="Nagai Y."/>
            <person name="Toyoda A."/>
            <person name="Suzuki Y."/>
            <person name="Arimoto A."/>
            <person name="Ishii H."/>
            <person name="Satoh N."/>
            <person name="Nishiyama T."/>
            <person name="Hasebe M."/>
            <person name="Maruyama T."/>
            <person name="Minagawa J."/>
            <person name="Obokata J."/>
            <person name="Shigenobu S."/>
        </authorList>
    </citation>
    <scope>NUCLEOTIDE SEQUENCE [LARGE SCALE GENOMIC DNA]</scope>
</reference>
<accession>A0AAV4JR37</accession>
<evidence type="ECO:0000313" key="3">
    <source>
        <dbReference type="Proteomes" id="UP000762676"/>
    </source>
</evidence>
<organism evidence="2 3">
    <name type="scientific">Elysia marginata</name>
    <dbReference type="NCBI Taxonomy" id="1093978"/>
    <lineage>
        <taxon>Eukaryota</taxon>
        <taxon>Metazoa</taxon>
        <taxon>Spiralia</taxon>
        <taxon>Lophotrochozoa</taxon>
        <taxon>Mollusca</taxon>
        <taxon>Gastropoda</taxon>
        <taxon>Heterobranchia</taxon>
        <taxon>Euthyneura</taxon>
        <taxon>Panpulmonata</taxon>
        <taxon>Sacoglossa</taxon>
        <taxon>Placobranchoidea</taxon>
        <taxon>Plakobranchidae</taxon>
        <taxon>Elysia</taxon>
    </lineage>
</organism>
<proteinExistence type="predicted"/>
<dbReference type="EMBL" id="BMAT01013982">
    <property type="protein sequence ID" value="GFS24215.1"/>
    <property type="molecule type" value="Genomic_DNA"/>
</dbReference>
<dbReference type="GO" id="GO:0051301">
    <property type="term" value="P:cell division"/>
    <property type="evidence" value="ECO:0007669"/>
    <property type="project" value="InterPro"/>
</dbReference>
<feature type="compositionally biased region" description="Low complexity" evidence="1">
    <location>
        <begin position="78"/>
        <end position="105"/>
    </location>
</feature>
<sequence>MESNTEIASAETQLSPLHVTACEMEVPLCDQSLKRQAEDGDEEFRKQKKAMKKRRSSLSSVRRSIVMGELPLEPPSDSGTCTTGSQESGTSSGDQQLSSQGSQDLNLKPNPANLKMDAIIELMQKQIKRFNKESSEWQEVLDKHIQKEEESRL</sequence>
<protein>
    <submittedName>
        <fullName evidence="2">Uncharacterized protein</fullName>
    </submittedName>
</protein>
<gene>
    <name evidence="2" type="ORF">ElyMa_006997300</name>
</gene>
<dbReference type="AlphaFoldDB" id="A0AAV4JR37"/>
<feature type="region of interest" description="Disordered" evidence="1">
    <location>
        <begin position="134"/>
        <end position="153"/>
    </location>
</feature>
<dbReference type="InterPro" id="IPR013218">
    <property type="entry name" value="Dsn1/Mis13"/>
</dbReference>
<dbReference type="Proteomes" id="UP000762676">
    <property type="component" value="Unassembled WGS sequence"/>
</dbReference>
<feature type="compositionally biased region" description="Basic residues" evidence="1">
    <location>
        <begin position="46"/>
        <end position="56"/>
    </location>
</feature>